<feature type="compositionally biased region" description="Low complexity" evidence="9">
    <location>
        <begin position="133"/>
        <end position="145"/>
    </location>
</feature>
<keyword evidence="4" id="KW-0862">Zinc</keyword>
<evidence type="ECO:0000256" key="2">
    <source>
        <dbReference type="ARBA" id="ARBA00022723"/>
    </source>
</evidence>
<feature type="compositionally biased region" description="Polar residues" evidence="9">
    <location>
        <begin position="408"/>
        <end position="448"/>
    </location>
</feature>
<name>A0ABX6EZW0_KLUMA</name>
<evidence type="ECO:0000256" key="8">
    <source>
        <dbReference type="PROSITE-ProRule" id="PRU00094"/>
    </source>
</evidence>
<feature type="region of interest" description="Disordered" evidence="9">
    <location>
        <begin position="179"/>
        <end position="233"/>
    </location>
</feature>
<evidence type="ECO:0000256" key="4">
    <source>
        <dbReference type="ARBA" id="ARBA00022833"/>
    </source>
</evidence>
<dbReference type="InterPro" id="IPR013860">
    <property type="entry name" value="AreA_GATA"/>
</dbReference>
<dbReference type="PANTHER" id="PTHR10071:SF281">
    <property type="entry name" value="BOX A-BINDING FACTOR-RELATED"/>
    <property type="match status" value="1"/>
</dbReference>
<dbReference type="SMART" id="SM00401">
    <property type="entry name" value="ZnF_GATA"/>
    <property type="match status" value="1"/>
</dbReference>
<feature type="compositionally biased region" description="Polar residues" evidence="9">
    <location>
        <begin position="658"/>
        <end position="669"/>
    </location>
</feature>
<keyword evidence="12" id="KW-1185">Reference proteome</keyword>
<accession>A0ABX6EZW0</accession>
<dbReference type="PRINTS" id="PR00619">
    <property type="entry name" value="GATAZNFINGER"/>
</dbReference>
<keyword evidence="3 8" id="KW-0863">Zinc-finger</keyword>
<dbReference type="CDD" id="cd00202">
    <property type="entry name" value="ZnF_GATA"/>
    <property type="match status" value="1"/>
</dbReference>
<evidence type="ECO:0000256" key="6">
    <source>
        <dbReference type="ARBA" id="ARBA00023163"/>
    </source>
</evidence>
<feature type="region of interest" description="Disordered" evidence="9">
    <location>
        <begin position="377"/>
        <end position="517"/>
    </location>
</feature>
<evidence type="ECO:0000256" key="7">
    <source>
        <dbReference type="ARBA" id="ARBA00023242"/>
    </source>
</evidence>
<feature type="compositionally biased region" description="Gly residues" evidence="9">
    <location>
        <begin position="62"/>
        <end position="73"/>
    </location>
</feature>
<feature type="domain" description="GATA-type" evidence="10">
    <location>
        <begin position="496"/>
        <end position="549"/>
    </location>
</feature>
<dbReference type="PROSITE" id="PS00344">
    <property type="entry name" value="GATA_ZN_FINGER_1"/>
    <property type="match status" value="1"/>
</dbReference>
<feature type="compositionally biased region" description="Low complexity" evidence="9">
    <location>
        <begin position="195"/>
        <end position="233"/>
    </location>
</feature>
<evidence type="ECO:0000313" key="11">
    <source>
        <dbReference type="EMBL" id="QGN17259.1"/>
    </source>
</evidence>
<feature type="compositionally biased region" description="Polar residues" evidence="9">
    <location>
        <begin position="497"/>
        <end position="510"/>
    </location>
</feature>
<evidence type="ECO:0000259" key="10">
    <source>
        <dbReference type="PROSITE" id="PS50114"/>
    </source>
</evidence>
<dbReference type="Gene3D" id="3.30.50.10">
    <property type="entry name" value="Erythroid Transcription Factor GATA-1, subunit A"/>
    <property type="match status" value="1"/>
</dbReference>
<feature type="compositionally biased region" description="Polar residues" evidence="9">
    <location>
        <begin position="747"/>
        <end position="758"/>
    </location>
</feature>
<dbReference type="Pfam" id="PF08550">
    <property type="entry name" value="GATA_AreA"/>
    <property type="match status" value="1"/>
</dbReference>
<reference evidence="11 12" key="1">
    <citation type="submission" date="2016-03" db="EMBL/GenBank/DDBJ databases">
        <title>How can Kluyveromyces marxianus grow so fast - potential evolutionary course in Saccharomyces Complex revealed by comparative genomics.</title>
        <authorList>
            <person name="Mo W."/>
            <person name="Lu W."/>
            <person name="Yang X."/>
            <person name="Qi J."/>
            <person name="Lv H."/>
        </authorList>
    </citation>
    <scope>NUCLEOTIDE SEQUENCE [LARGE SCALE GENOMIC DNA]</scope>
    <source>
        <strain evidence="11 12">FIM1</strain>
    </source>
</reference>
<dbReference type="Pfam" id="PF00320">
    <property type="entry name" value="GATA"/>
    <property type="match status" value="1"/>
</dbReference>
<feature type="compositionally biased region" description="Low complexity" evidence="9">
    <location>
        <begin position="555"/>
        <end position="629"/>
    </location>
</feature>
<dbReference type="PROSITE" id="PS50114">
    <property type="entry name" value="GATA_ZN_FINGER_2"/>
    <property type="match status" value="1"/>
</dbReference>
<evidence type="ECO:0000313" key="12">
    <source>
        <dbReference type="Proteomes" id="UP000422736"/>
    </source>
</evidence>
<evidence type="ECO:0000256" key="5">
    <source>
        <dbReference type="ARBA" id="ARBA00023015"/>
    </source>
</evidence>
<dbReference type="PANTHER" id="PTHR10071">
    <property type="entry name" value="TRANSCRIPTION FACTOR GATA FAMILY MEMBER"/>
    <property type="match status" value="1"/>
</dbReference>
<dbReference type="EMBL" id="CP015059">
    <property type="protein sequence ID" value="QGN17259.1"/>
    <property type="molecule type" value="Genomic_DNA"/>
</dbReference>
<sequence>MGRPEYSMRLQEAIQDPSTEALWRMYSKAKASLPYRERMSNLTWRMMGMRLQRQQGATTGYENGGSGSGSGVRDGGDESGLKFEGVSFSLQDWKGSELGGSTTHGALDPTLSFLDGLSDLPQHQGHQDHQDHQGQQSQHPDAVSVAVESVEDVDMNKDLDNPEDNFDYVSHLKRLNGSISEGINPRTLNSDIPLSSYSSSQSEQSNPQLGSTNSNSNGVNVNTGASTTNSNANANNGASVATFHGHYGSFSDHDRNVGFISMDLNHVASASSDYHLMDHLQQSDLSSQNGEMLLTDTTHNSSQSPGIMNDGGPDPPLLGGFGGHKGTGSYFDDSDIMTSFTGSSSLSTLKNPEFDSQRPPLHSTTSTASLKDIYFQHQQSQQSQPHLQRRPSTAVASVNPISIRKPNMSRSTSSFGSSLPNNLSIGSGTASTSYMSTSQGTRRGSLANSIRKKPIGKTTSRRSSVSLNQLNNENVDSGIASTSVGGSSGSAVDTASKTETQCSNCHTKTTPLWRRDPQGNPLCNACGLFLKLHGVVRPLSLKKDVIKKRQRSSNKSKQTSSLLTSGLASSNSSGNNHNNNKSNNNNANSIASNANNNNTNNNINSNTNNDSSNISSNTSGSSSNILSDSPTNMISPDKKKSLLKKKTVKPSTPTSSLQLQRQGSASPSLPQDALFNFPSLGKVESFNGVSLAHSAQDSNNLEGFMDQDFIQKQSEHTQSHKQTDSPYEGKNDIDSQTRTSKNKPARDTTNWEWLTLSL</sequence>
<evidence type="ECO:0000256" key="1">
    <source>
        <dbReference type="ARBA" id="ARBA00004123"/>
    </source>
</evidence>
<dbReference type="Proteomes" id="UP000422736">
    <property type="component" value="Chromosome 6"/>
</dbReference>
<dbReference type="InterPro" id="IPR000679">
    <property type="entry name" value="Znf_GATA"/>
</dbReference>
<keyword evidence="7" id="KW-0539">Nucleus</keyword>
<feature type="compositionally biased region" description="Low complexity" evidence="9">
    <location>
        <begin position="477"/>
        <end position="495"/>
    </location>
</feature>
<feature type="region of interest" description="Disordered" evidence="9">
    <location>
        <begin position="343"/>
        <end position="364"/>
    </location>
</feature>
<dbReference type="InterPro" id="IPR013088">
    <property type="entry name" value="Znf_NHR/GATA"/>
</dbReference>
<feature type="region of interest" description="Disordered" evidence="9">
    <location>
        <begin position="55"/>
        <end position="80"/>
    </location>
</feature>
<protein>
    <recommendedName>
        <fullName evidence="10">GATA-type domain-containing protein</fullName>
    </recommendedName>
</protein>
<feature type="compositionally biased region" description="Basic and acidic residues" evidence="9">
    <location>
        <begin position="713"/>
        <end position="735"/>
    </location>
</feature>
<keyword evidence="2" id="KW-0479">Metal-binding</keyword>
<keyword evidence="5" id="KW-0805">Transcription regulation</keyword>
<dbReference type="SUPFAM" id="SSF57716">
    <property type="entry name" value="Glucocorticoid receptor-like (DNA-binding domain)"/>
    <property type="match status" value="1"/>
</dbReference>
<comment type="subcellular location">
    <subcellularLocation>
        <location evidence="1">Nucleus</location>
    </subcellularLocation>
</comment>
<gene>
    <name evidence="11" type="ORF">FIM1_3990</name>
</gene>
<feature type="compositionally biased region" description="Polar residues" evidence="9">
    <location>
        <begin position="457"/>
        <end position="475"/>
    </location>
</feature>
<reference evidence="11 12" key="2">
    <citation type="submission" date="2019-11" db="EMBL/GenBank/DDBJ databases">
        <authorList>
            <person name="Lu H."/>
        </authorList>
    </citation>
    <scope>NUCLEOTIDE SEQUENCE [LARGE SCALE GENOMIC DNA]</scope>
    <source>
        <strain evidence="11 12">FIM1</strain>
    </source>
</reference>
<feature type="region of interest" description="Disordered" evidence="9">
    <location>
        <begin position="100"/>
        <end position="145"/>
    </location>
</feature>
<keyword evidence="6" id="KW-0804">Transcription</keyword>
<evidence type="ECO:0000256" key="3">
    <source>
        <dbReference type="ARBA" id="ARBA00022771"/>
    </source>
</evidence>
<feature type="region of interest" description="Disordered" evidence="9">
    <location>
        <begin position="705"/>
        <end position="758"/>
    </location>
</feature>
<feature type="compositionally biased region" description="Polar residues" evidence="9">
    <location>
        <begin position="179"/>
        <end position="193"/>
    </location>
</feature>
<organism evidence="11 12">
    <name type="scientific">Kluyveromyces marxianus</name>
    <name type="common">Yeast</name>
    <name type="synonym">Candida kefyr</name>
    <dbReference type="NCBI Taxonomy" id="4911"/>
    <lineage>
        <taxon>Eukaryota</taxon>
        <taxon>Fungi</taxon>
        <taxon>Dikarya</taxon>
        <taxon>Ascomycota</taxon>
        <taxon>Saccharomycotina</taxon>
        <taxon>Saccharomycetes</taxon>
        <taxon>Saccharomycetales</taxon>
        <taxon>Saccharomycetaceae</taxon>
        <taxon>Kluyveromyces</taxon>
    </lineage>
</organism>
<evidence type="ECO:0000256" key="9">
    <source>
        <dbReference type="SAM" id="MobiDB-lite"/>
    </source>
</evidence>
<proteinExistence type="predicted"/>
<feature type="compositionally biased region" description="Low complexity" evidence="9">
    <location>
        <begin position="377"/>
        <end position="386"/>
    </location>
</feature>
<dbReference type="InterPro" id="IPR039355">
    <property type="entry name" value="Transcription_factor_GATA"/>
</dbReference>
<feature type="region of interest" description="Disordered" evidence="9">
    <location>
        <begin position="546"/>
        <end position="670"/>
    </location>
</feature>